<gene>
    <name evidence="2" type="ORF">M5D96_003223</name>
</gene>
<dbReference type="EMBL" id="JAMKOV010000002">
    <property type="protein sequence ID" value="KAI8041927.1"/>
    <property type="molecule type" value="Genomic_DNA"/>
</dbReference>
<name>A0A9Q0BRD7_9MUSC</name>
<accession>A0A9Q0BRD7</accession>
<sequence>MLYTKLCRRGIEPNSTQPTASRTLPNGRADLGTDLYRRLALAEHGTCIRTTSY</sequence>
<dbReference type="Proteomes" id="UP001059596">
    <property type="component" value="Unassembled WGS sequence"/>
</dbReference>
<dbReference type="AlphaFoldDB" id="A0A9Q0BRD7"/>
<comment type="caution">
    <text evidence="2">The sequence shown here is derived from an EMBL/GenBank/DDBJ whole genome shotgun (WGS) entry which is preliminary data.</text>
</comment>
<evidence type="ECO:0000313" key="2">
    <source>
        <dbReference type="EMBL" id="KAI8041927.1"/>
    </source>
</evidence>
<feature type="region of interest" description="Disordered" evidence="1">
    <location>
        <begin position="1"/>
        <end position="28"/>
    </location>
</feature>
<evidence type="ECO:0000313" key="3">
    <source>
        <dbReference type="Proteomes" id="UP001059596"/>
    </source>
</evidence>
<keyword evidence="3" id="KW-1185">Reference proteome</keyword>
<proteinExistence type="predicted"/>
<feature type="non-terminal residue" evidence="2">
    <location>
        <position position="1"/>
    </location>
</feature>
<evidence type="ECO:0000256" key="1">
    <source>
        <dbReference type="SAM" id="MobiDB-lite"/>
    </source>
</evidence>
<feature type="compositionally biased region" description="Polar residues" evidence="1">
    <location>
        <begin position="13"/>
        <end position="24"/>
    </location>
</feature>
<protein>
    <submittedName>
        <fullName evidence="2">Uncharacterized protein</fullName>
    </submittedName>
</protein>
<organism evidence="2 3">
    <name type="scientific">Drosophila gunungcola</name>
    <name type="common">fruit fly</name>
    <dbReference type="NCBI Taxonomy" id="103775"/>
    <lineage>
        <taxon>Eukaryota</taxon>
        <taxon>Metazoa</taxon>
        <taxon>Ecdysozoa</taxon>
        <taxon>Arthropoda</taxon>
        <taxon>Hexapoda</taxon>
        <taxon>Insecta</taxon>
        <taxon>Pterygota</taxon>
        <taxon>Neoptera</taxon>
        <taxon>Endopterygota</taxon>
        <taxon>Diptera</taxon>
        <taxon>Brachycera</taxon>
        <taxon>Muscomorpha</taxon>
        <taxon>Ephydroidea</taxon>
        <taxon>Drosophilidae</taxon>
        <taxon>Drosophila</taxon>
        <taxon>Sophophora</taxon>
    </lineage>
</organism>
<reference evidence="2" key="1">
    <citation type="journal article" date="2023" name="Genome Biol. Evol.">
        <title>Long-read-based Genome Assembly of Drosophila gunungcola Reveals Fewer Chemosensory Genes in Flower-breeding Species.</title>
        <authorList>
            <person name="Negi A."/>
            <person name="Liao B.Y."/>
            <person name="Yeh S.D."/>
        </authorList>
    </citation>
    <scope>NUCLEOTIDE SEQUENCE</scope>
    <source>
        <strain evidence="2">Sukarami</strain>
    </source>
</reference>